<reference evidence="14 15" key="1">
    <citation type="submission" date="2018-04" db="EMBL/GenBank/DDBJ databases">
        <title>The genome of golden apple snail Pomacea canaliculata provides insight into stress tolerance and invasive adaptation.</title>
        <authorList>
            <person name="Liu C."/>
            <person name="Liu B."/>
            <person name="Ren Y."/>
            <person name="Zhang Y."/>
            <person name="Wang H."/>
            <person name="Li S."/>
            <person name="Jiang F."/>
            <person name="Yin L."/>
            <person name="Zhang G."/>
            <person name="Qian W."/>
            <person name="Fan W."/>
        </authorList>
    </citation>
    <scope>NUCLEOTIDE SEQUENCE [LARGE SCALE GENOMIC DNA]</scope>
    <source>
        <strain evidence="14">SZHN2017</strain>
        <tissue evidence="14">Muscle</tissue>
    </source>
</reference>
<dbReference type="GO" id="GO:0019219">
    <property type="term" value="P:regulation of nucleobase-containing compound metabolic process"/>
    <property type="evidence" value="ECO:0007669"/>
    <property type="project" value="UniProtKB-ARBA"/>
</dbReference>
<keyword evidence="15" id="KW-1185">Reference proteome</keyword>
<evidence type="ECO:0000313" key="14">
    <source>
        <dbReference type="EMBL" id="PVD22202.1"/>
    </source>
</evidence>
<dbReference type="STRING" id="400727.A0A2T7NM17"/>
<organism evidence="14 15">
    <name type="scientific">Pomacea canaliculata</name>
    <name type="common">Golden apple snail</name>
    <dbReference type="NCBI Taxonomy" id="400727"/>
    <lineage>
        <taxon>Eukaryota</taxon>
        <taxon>Metazoa</taxon>
        <taxon>Spiralia</taxon>
        <taxon>Lophotrochozoa</taxon>
        <taxon>Mollusca</taxon>
        <taxon>Gastropoda</taxon>
        <taxon>Caenogastropoda</taxon>
        <taxon>Architaenioglossa</taxon>
        <taxon>Ampullarioidea</taxon>
        <taxon>Ampullariidae</taxon>
        <taxon>Pomacea</taxon>
    </lineage>
</organism>
<evidence type="ECO:0000256" key="4">
    <source>
        <dbReference type="ARBA" id="ARBA00021612"/>
    </source>
</evidence>
<keyword evidence="11" id="KW-0539">Nucleus</keyword>
<sequence length="1178" mass="135010">MPRNRQTMGESQNRRPGMATPECMATRRPPVGLSKRRRFERKSMMQRCPCSSPIVAKNTVSTPNSPPVAVYHAQREEAEAPPAPPPVNLYHLQREQQNKETGLVRPLERELDIPYNQLPDSSLLENIIYDLQSSGGLTALKDEDLQVCFIDHFVRPFIVPREQRRFYTHALSSTLAENEDDHKAFKSMVGQHIYDLCRGIRTYWLDSRLLFEYETTCRTRGMPPALGSSSGIRAPPPVALYRALAAQPQVPVYAAPPALPATPAPEENELQIGNDIANLDVIRWILRTQFDRNIVTLYDVQEQIFDHVFTHLGINTEGSIKHPIVLTEAVANPNYCRQLMSELLFECYSVPSVCYGVDSLFSLFYNQPKAQDGIIISCGYQTTHIIPVLNGRIDSANCRRVNIGGAHSDFFMQRLLQLKYPGHLAAITLSRAEELQHGHTYYAEDYKTELEKWVDQDFYRKNVHKFQLPFTPLPGSQVTAEQQKERREQQIQRLKEANKRRRMEKMLEEEEELQKLMSVQDLMMDDDENAFATAMKYAGFKRVEDLQAAVDKLTLSIQRARAKILGTEPPPLESETKESSFPLLDIPDEMLTPDQLEIKKRQRILKSAQQGRVRAQAFSVRKGRNGNGTELLEERRLEERRKIDFQGWLTEVRNKRQKILEARTARRQKKANMAKRGTLASQQRMKIISQLAAQNSKKEDNFGQNDDDWDVYKEINTEQGTSDSEAEDEKLEELETMLKEHDPEFQKDLDMGGLAEINVAEYYQLHVGVERTRVPELLFQPSMLGVEQGGIAETLDYVLHKYDAETQNRLVQNVFLTGGMAHVPNLKARLERELREIRPFRSTFNVTIASDPVLDSWRGAQKYAKLPDLPKYSMTRKDYEEMNVLEKYELEDNNFDVTAQVKDDFNKKGYILVRKLLSDAELSRVRAALDNQGVLNDYAYDVDDGADKQSRMCLWRHPGNDVTGMLARSEKVAGTSEKLLDGEVYHYHSKLMMKEAYTGGRFVWHQDYGYWYKNTCLFPDMLTVFIAIDPCRLENGCLPGNNFVLEGSHRCGKIEHVLCGAQLGAEPERLEQLKSRCPLVSVEMNPGDASLLPLNLLHCSSQNNGPNRRWALAIAYNRADNDPVIEHHHPKYTKLDKVPNSAIMETTVDWDLPSKDMFTGTKRADFFEELKKNELQKN</sequence>
<dbReference type="SMART" id="SM00268">
    <property type="entry name" value="ACTIN"/>
    <property type="match status" value="1"/>
</dbReference>
<evidence type="ECO:0000256" key="13">
    <source>
        <dbReference type="SAM" id="MobiDB-lite"/>
    </source>
</evidence>
<evidence type="ECO:0000256" key="8">
    <source>
        <dbReference type="ARBA" id="ARBA00023163"/>
    </source>
</evidence>
<evidence type="ECO:0000256" key="10">
    <source>
        <dbReference type="ARBA" id="ARBA00023204"/>
    </source>
</evidence>
<dbReference type="FunFam" id="3.30.420.40:FF:000048">
    <property type="entry name" value="ARP5 actin-related protein 5 homolog"/>
    <property type="match status" value="1"/>
</dbReference>
<dbReference type="GO" id="GO:0005634">
    <property type="term" value="C:nucleus"/>
    <property type="evidence" value="ECO:0007669"/>
    <property type="project" value="UniProtKB-SubCell"/>
</dbReference>
<evidence type="ECO:0000313" key="15">
    <source>
        <dbReference type="Proteomes" id="UP000245119"/>
    </source>
</evidence>
<feature type="coiled-coil region" evidence="12">
    <location>
        <begin position="477"/>
        <end position="516"/>
    </location>
</feature>
<dbReference type="InterPro" id="IPR008775">
    <property type="entry name" value="Phytyl_CoA_dOase-like"/>
</dbReference>
<name>A0A2T7NM17_POMCA</name>
<proteinExistence type="inferred from homology"/>
<evidence type="ECO:0000256" key="6">
    <source>
        <dbReference type="ARBA" id="ARBA00023015"/>
    </source>
</evidence>
<feature type="region of interest" description="Disordered" evidence="13">
    <location>
        <begin position="1"/>
        <end position="46"/>
    </location>
</feature>
<evidence type="ECO:0000256" key="5">
    <source>
        <dbReference type="ARBA" id="ARBA00022763"/>
    </source>
</evidence>
<keyword evidence="8" id="KW-0804">Transcription</keyword>
<dbReference type="FunFam" id="3.90.640.10:FF:000016">
    <property type="entry name" value="ARP5 actin-related protein 5 homolog"/>
    <property type="match status" value="1"/>
</dbReference>
<dbReference type="FunFam" id="3.30.420.40:FF:000122">
    <property type="entry name" value="ARP5 actin-related protein 5 homolog"/>
    <property type="match status" value="1"/>
</dbReference>
<evidence type="ECO:0000256" key="11">
    <source>
        <dbReference type="ARBA" id="ARBA00023242"/>
    </source>
</evidence>
<evidence type="ECO:0000256" key="12">
    <source>
        <dbReference type="SAM" id="Coils"/>
    </source>
</evidence>
<dbReference type="Gene3D" id="3.30.420.40">
    <property type="match status" value="3"/>
</dbReference>
<dbReference type="Gene3D" id="2.60.120.620">
    <property type="entry name" value="q2cbj1_9rhob like domain"/>
    <property type="match status" value="1"/>
</dbReference>
<comment type="function">
    <text evidence="1">Actins are highly conserved proteins that are involved in various types of cell motility and are ubiquitously expressed in all eukaryotic cells.</text>
</comment>
<evidence type="ECO:0000256" key="1">
    <source>
        <dbReference type="ARBA" id="ARBA00003520"/>
    </source>
</evidence>
<dbReference type="EMBL" id="PZQS01000011">
    <property type="protein sequence ID" value="PVD22202.1"/>
    <property type="molecule type" value="Genomic_DNA"/>
</dbReference>
<evidence type="ECO:0000256" key="2">
    <source>
        <dbReference type="ARBA" id="ARBA00004123"/>
    </source>
</evidence>
<feature type="compositionally biased region" description="Polar residues" evidence="13">
    <location>
        <begin position="1"/>
        <end position="11"/>
    </location>
</feature>
<evidence type="ECO:0000256" key="3">
    <source>
        <dbReference type="ARBA" id="ARBA00006021"/>
    </source>
</evidence>
<protein>
    <recommendedName>
        <fullName evidence="4">Actin-related protein 5</fullName>
    </recommendedName>
</protein>
<dbReference type="CDD" id="cd10211">
    <property type="entry name" value="ASKHA_NBD_Arp5"/>
    <property type="match status" value="1"/>
</dbReference>
<dbReference type="SUPFAM" id="SSF53067">
    <property type="entry name" value="Actin-like ATPase domain"/>
    <property type="match status" value="2"/>
</dbReference>
<dbReference type="OrthoDB" id="445007at2759"/>
<keyword evidence="9" id="KW-0233">DNA recombination</keyword>
<gene>
    <name evidence="14" type="ORF">C0Q70_18008</name>
</gene>
<dbReference type="InterPro" id="IPR043129">
    <property type="entry name" value="ATPase_NBD"/>
</dbReference>
<dbReference type="GO" id="GO:0010604">
    <property type="term" value="P:positive regulation of macromolecule metabolic process"/>
    <property type="evidence" value="ECO:0007669"/>
    <property type="project" value="UniProtKB-ARBA"/>
</dbReference>
<dbReference type="GO" id="GO:0006310">
    <property type="term" value="P:DNA recombination"/>
    <property type="evidence" value="ECO:0007669"/>
    <property type="project" value="UniProtKB-KW"/>
</dbReference>
<comment type="subcellular location">
    <subcellularLocation>
        <location evidence="2">Nucleus</location>
    </subcellularLocation>
</comment>
<dbReference type="InterPro" id="IPR004000">
    <property type="entry name" value="Actin"/>
</dbReference>
<keyword evidence="6" id="KW-0805">Transcription regulation</keyword>
<dbReference type="FunFam" id="3.30.420.40:FF:000058">
    <property type="entry name" value="Putative actin-related protein 5"/>
    <property type="match status" value="1"/>
</dbReference>
<keyword evidence="7 12" id="KW-0175">Coiled coil</keyword>
<comment type="similarity">
    <text evidence="3">Belongs to the actin family. ARP5 subfamily.</text>
</comment>
<dbReference type="GO" id="GO:0006281">
    <property type="term" value="P:DNA repair"/>
    <property type="evidence" value="ECO:0007669"/>
    <property type="project" value="UniProtKB-KW"/>
</dbReference>
<evidence type="ECO:0000256" key="7">
    <source>
        <dbReference type="ARBA" id="ARBA00023054"/>
    </source>
</evidence>
<accession>A0A2T7NM17</accession>
<evidence type="ECO:0000256" key="9">
    <source>
        <dbReference type="ARBA" id="ARBA00023172"/>
    </source>
</evidence>
<keyword evidence="10" id="KW-0234">DNA repair</keyword>
<dbReference type="AlphaFoldDB" id="A0A2T7NM17"/>
<dbReference type="SUPFAM" id="SSF51197">
    <property type="entry name" value="Clavaminate synthase-like"/>
    <property type="match status" value="1"/>
</dbReference>
<dbReference type="PANTHER" id="PTHR11937">
    <property type="entry name" value="ACTIN"/>
    <property type="match status" value="1"/>
</dbReference>
<dbReference type="Pfam" id="PF00022">
    <property type="entry name" value="Actin"/>
    <property type="match status" value="2"/>
</dbReference>
<dbReference type="Pfam" id="PF05721">
    <property type="entry name" value="PhyH"/>
    <property type="match status" value="1"/>
</dbReference>
<dbReference type="Gene3D" id="3.90.640.10">
    <property type="entry name" value="Actin, Chain A, domain 4"/>
    <property type="match status" value="1"/>
</dbReference>
<keyword evidence="5" id="KW-0227">DNA damage</keyword>
<dbReference type="Proteomes" id="UP000245119">
    <property type="component" value="Linkage Group LG11"/>
</dbReference>
<comment type="caution">
    <text evidence="14">The sequence shown here is derived from an EMBL/GenBank/DDBJ whole genome shotgun (WGS) entry which is preliminary data.</text>
</comment>